<dbReference type="AlphaFoldDB" id="A0A850T7I3"/>
<dbReference type="RefSeq" id="WP_178366483.1">
    <property type="nucleotide sequence ID" value="NZ_JACADJ010000023.1"/>
</dbReference>
<name>A0A850T7I3_9BACT</name>
<proteinExistence type="predicted"/>
<accession>A0A850T7I3</accession>
<gene>
    <name evidence="1" type="ORF">HXW94_08520</name>
</gene>
<dbReference type="PANTHER" id="PTHR39550:SF1">
    <property type="entry name" value="SLL0658 PROTEIN"/>
    <property type="match status" value="1"/>
</dbReference>
<reference evidence="1 2" key="1">
    <citation type="submission" date="2020-06" db="EMBL/GenBank/DDBJ databases">
        <title>High-quality draft genome of sulfate reducer Desulfobacter latus type strain AcrS2 isolated from marine sediment.</title>
        <authorList>
            <person name="Hoppe M."/>
            <person name="Larsen C.K."/>
            <person name="Marshall I.P.G."/>
            <person name="Schramm A."/>
            <person name="Marietou A.G."/>
        </authorList>
    </citation>
    <scope>NUCLEOTIDE SEQUENCE [LARGE SCALE GENOMIC DNA]</scope>
    <source>
        <strain evidence="1 2">AcRS2</strain>
    </source>
</reference>
<sequence>MMEIDHWAVVDDLAARRCAKTFGIQTIGTGGLLILAKRRGVIKSVKRRIDRFRDAGLYLSESVIQLLLSEAGK</sequence>
<dbReference type="Pfam" id="PF11848">
    <property type="entry name" value="DUF3368"/>
    <property type="match status" value="1"/>
</dbReference>
<organism evidence="1 2">
    <name type="scientific">Desulfobacter latus</name>
    <dbReference type="NCBI Taxonomy" id="2292"/>
    <lineage>
        <taxon>Bacteria</taxon>
        <taxon>Pseudomonadati</taxon>
        <taxon>Thermodesulfobacteriota</taxon>
        <taxon>Desulfobacteria</taxon>
        <taxon>Desulfobacterales</taxon>
        <taxon>Desulfobacteraceae</taxon>
        <taxon>Desulfobacter</taxon>
    </lineage>
</organism>
<keyword evidence="2" id="KW-1185">Reference proteome</keyword>
<dbReference type="PANTHER" id="PTHR39550">
    <property type="entry name" value="SLL0658 PROTEIN"/>
    <property type="match status" value="1"/>
</dbReference>
<dbReference type="Proteomes" id="UP000553343">
    <property type="component" value="Unassembled WGS sequence"/>
</dbReference>
<dbReference type="EMBL" id="JACADJ010000023">
    <property type="protein sequence ID" value="NWH05025.1"/>
    <property type="molecule type" value="Genomic_DNA"/>
</dbReference>
<evidence type="ECO:0000313" key="1">
    <source>
        <dbReference type="EMBL" id="NWH05025.1"/>
    </source>
</evidence>
<comment type="caution">
    <text evidence="1">The sequence shown here is derived from an EMBL/GenBank/DDBJ whole genome shotgun (WGS) entry which is preliminary data.</text>
</comment>
<evidence type="ECO:0000313" key="2">
    <source>
        <dbReference type="Proteomes" id="UP000553343"/>
    </source>
</evidence>
<dbReference type="InterPro" id="IPR021799">
    <property type="entry name" value="PIN-like_prokaryotic"/>
</dbReference>
<protein>
    <submittedName>
        <fullName evidence="1">DUF3368 domain-containing protein</fullName>
    </submittedName>
</protein>